<evidence type="ECO:0000256" key="6">
    <source>
        <dbReference type="ARBA" id="ARBA00022553"/>
    </source>
</evidence>
<comment type="catalytic activity">
    <reaction evidence="28">
        <text>octan-3-one + NADPH + O2 + H(+) = ethyl hexanoate + NADP(+) + H2O</text>
        <dbReference type="Rhea" id="RHEA:54856"/>
        <dbReference type="ChEBI" id="CHEBI:15377"/>
        <dbReference type="ChEBI" id="CHEBI:15378"/>
        <dbReference type="ChEBI" id="CHEBI:15379"/>
        <dbReference type="ChEBI" id="CHEBI:57783"/>
        <dbReference type="ChEBI" id="CHEBI:58349"/>
        <dbReference type="ChEBI" id="CHEBI:80946"/>
        <dbReference type="ChEBI" id="CHEBI:86055"/>
    </reaction>
    <physiologicalReaction direction="left-to-right" evidence="28">
        <dbReference type="Rhea" id="RHEA:54857"/>
    </physiologicalReaction>
</comment>
<evidence type="ECO:0000256" key="19">
    <source>
        <dbReference type="ARBA" id="ARBA00045957"/>
    </source>
</evidence>
<comment type="catalytic activity">
    <reaction evidence="26">
        <text>hypotaurine + NADPH + O2 + H(+) = taurine + NADP(+) + H2O</text>
        <dbReference type="Rhea" id="RHEA:69819"/>
        <dbReference type="ChEBI" id="CHEBI:15377"/>
        <dbReference type="ChEBI" id="CHEBI:15378"/>
        <dbReference type="ChEBI" id="CHEBI:15379"/>
        <dbReference type="ChEBI" id="CHEBI:57783"/>
        <dbReference type="ChEBI" id="CHEBI:57853"/>
        <dbReference type="ChEBI" id="CHEBI:58349"/>
        <dbReference type="ChEBI" id="CHEBI:507393"/>
        <dbReference type="EC" id="1.14.13.8"/>
    </reaction>
    <physiologicalReaction direction="left-to-right" evidence="26">
        <dbReference type="Rhea" id="RHEA:69820"/>
    </physiologicalReaction>
</comment>
<comment type="similarity">
    <text evidence="4 33 34">Belongs to the FMO family.</text>
</comment>
<comment type="catalytic activity">
    <reaction evidence="31">
        <text>N,N-dimethylaniline + NADPH + O2 + H(+) = N,N-dimethylaniline N-oxide + NADP(+) + H2O</text>
        <dbReference type="Rhea" id="RHEA:24468"/>
        <dbReference type="ChEBI" id="CHEBI:15377"/>
        <dbReference type="ChEBI" id="CHEBI:15378"/>
        <dbReference type="ChEBI" id="CHEBI:15379"/>
        <dbReference type="ChEBI" id="CHEBI:16269"/>
        <dbReference type="ChEBI" id="CHEBI:17735"/>
        <dbReference type="ChEBI" id="CHEBI:57783"/>
        <dbReference type="ChEBI" id="CHEBI:58349"/>
        <dbReference type="EC" id="1.14.13.8"/>
    </reaction>
    <physiologicalReaction direction="left-to-right" evidence="31">
        <dbReference type="Rhea" id="RHEA:24469"/>
    </physiologicalReaction>
</comment>
<keyword evidence="5" id="KW-0488">Methylation</keyword>
<dbReference type="PRINTS" id="PR01125">
    <property type="entry name" value="FMOXYGENASE5"/>
</dbReference>
<evidence type="ECO:0000256" key="13">
    <source>
        <dbReference type="ARBA" id="ARBA00022989"/>
    </source>
</evidence>
<evidence type="ECO:0000256" key="17">
    <source>
        <dbReference type="ARBA" id="ARBA00023136"/>
    </source>
</evidence>
<keyword evidence="6" id="KW-0597">Phosphoprotein</keyword>
<evidence type="ECO:0000313" key="35">
    <source>
        <dbReference type="Proteomes" id="UP000887560"/>
    </source>
</evidence>
<keyword evidence="35" id="KW-1185">Reference proteome</keyword>
<keyword evidence="9 33" id="KW-0256">Endoplasmic reticulum</keyword>
<evidence type="ECO:0000256" key="22">
    <source>
        <dbReference type="ARBA" id="ARBA00047574"/>
    </source>
</evidence>
<evidence type="ECO:0000256" key="20">
    <source>
        <dbReference type="ARBA" id="ARBA00047338"/>
    </source>
</evidence>
<keyword evidence="15 33" id="KW-0503">Monooxygenase</keyword>
<dbReference type="PANTHER" id="PTHR23023">
    <property type="entry name" value="DIMETHYLANILINE MONOOXYGENASE"/>
    <property type="match status" value="1"/>
</dbReference>
<evidence type="ECO:0000256" key="26">
    <source>
        <dbReference type="ARBA" id="ARBA00048041"/>
    </source>
</evidence>
<evidence type="ECO:0000256" key="10">
    <source>
        <dbReference type="ARBA" id="ARBA00022827"/>
    </source>
</evidence>
<evidence type="ECO:0000256" key="9">
    <source>
        <dbReference type="ARBA" id="ARBA00022824"/>
    </source>
</evidence>
<dbReference type="Gene3D" id="3.50.50.60">
    <property type="entry name" value="FAD/NAD(P)-binding domain"/>
    <property type="match status" value="4"/>
</dbReference>
<comment type="catalytic activity">
    <reaction evidence="20">
        <text>hypotaurine + NADH + O2 + H(+) = taurine + NAD(+) + H2O</text>
        <dbReference type="Rhea" id="RHEA:74111"/>
        <dbReference type="ChEBI" id="CHEBI:15377"/>
        <dbReference type="ChEBI" id="CHEBI:15378"/>
        <dbReference type="ChEBI" id="CHEBI:15379"/>
        <dbReference type="ChEBI" id="CHEBI:57540"/>
        <dbReference type="ChEBI" id="CHEBI:57853"/>
        <dbReference type="ChEBI" id="CHEBI:57945"/>
        <dbReference type="ChEBI" id="CHEBI:507393"/>
        <dbReference type="EC" id="1.14.13.8"/>
    </reaction>
    <physiologicalReaction direction="left-to-right" evidence="20">
        <dbReference type="Rhea" id="RHEA:74112"/>
    </physiologicalReaction>
</comment>
<dbReference type="PRINTS" id="PR00370">
    <property type="entry name" value="FMOXYGENASE"/>
</dbReference>
<evidence type="ECO:0000256" key="14">
    <source>
        <dbReference type="ARBA" id="ARBA00023002"/>
    </source>
</evidence>
<evidence type="ECO:0000256" key="24">
    <source>
        <dbReference type="ARBA" id="ARBA00047864"/>
    </source>
</evidence>
<dbReference type="GO" id="GO:0016174">
    <property type="term" value="F:NAD(P)H oxidase H2O2-forming activity"/>
    <property type="evidence" value="ECO:0007669"/>
    <property type="project" value="UniProtKB-EC"/>
</dbReference>
<evidence type="ECO:0000256" key="7">
    <source>
        <dbReference type="ARBA" id="ARBA00022630"/>
    </source>
</evidence>
<dbReference type="GO" id="GO:0005789">
    <property type="term" value="C:endoplasmic reticulum membrane"/>
    <property type="evidence" value="ECO:0007669"/>
    <property type="project" value="UniProtKB-SubCell"/>
</dbReference>
<evidence type="ECO:0000256" key="5">
    <source>
        <dbReference type="ARBA" id="ARBA00022481"/>
    </source>
</evidence>
<dbReference type="WBParaSite" id="scf7180000421410.g6845">
    <property type="protein sequence ID" value="scf7180000421410.g6845"/>
    <property type="gene ID" value="scf7180000421410.g6845"/>
</dbReference>
<comment type="catalytic activity">
    <reaction evidence="30">
        <text>heptan-4-one + NADPH + O2 + H(+) = propyl butanoate + NADP(+) + H2O</text>
        <dbReference type="Rhea" id="RHEA:54852"/>
        <dbReference type="ChEBI" id="CHEBI:15377"/>
        <dbReference type="ChEBI" id="CHEBI:15378"/>
        <dbReference type="ChEBI" id="CHEBI:15379"/>
        <dbReference type="ChEBI" id="CHEBI:57783"/>
        <dbReference type="ChEBI" id="CHEBI:58349"/>
        <dbReference type="ChEBI" id="CHEBI:89484"/>
        <dbReference type="ChEBI" id="CHEBI:89719"/>
    </reaction>
    <physiologicalReaction direction="left-to-right" evidence="30">
        <dbReference type="Rhea" id="RHEA:54853"/>
    </physiologicalReaction>
</comment>
<dbReference type="EC" id="1.-.-.-" evidence="34"/>
<comment type="function">
    <text evidence="18">Acts as a Baeyer-Villiger monooxygenase on a broad range of substrates. Catalyzes the insertion of an oxygen atom into a carbon-carbon bond adjacent to a carbonyl, which converts ketones to esters. Active on diverse carbonyl compounds, whereas soft nucleophiles are mostly non- or poorly reactive. In contrast with other forms of FMO it is non- or poorly active on 'classical' substrates such as drugs, pesticides, and dietary components containing soft nucleophilic heteroatoms. Able to oxidize drug molecules bearing a carbonyl group on an aliphatic chain, such as nabumetone and pentoxifylline. Also, in the absence of substrates, shows slow but yet significant NADPH oxidase activity. Acts as a positive modulator of cholesterol biosynthesis as well as glucose homeostasis, promoting metabolic aging via pleiotropic effects.</text>
</comment>
<dbReference type="GO" id="GO:0006629">
    <property type="term" value="P:lipid metabolic process"/>
    <property type="evidence" value="ECO:0007669"/>
    <property type="project" value="UniProtKB-KW"/>
</dbReference>
<evidence type="ECO:0000256" key="11">
    <source>
        <dbReference type="ARBA" id="ARBA00022848"/>
    </source>
</evidence>
<comment type="function">
    <text evidence="19">Broad spectrum monooxygenase that catalyzes the oxygenation of a wide variety of nitrogen- and sulfur-containing compounds including xenobiotics. Catalyzes the S-oxygenation of hypotaurine to produce taurine, an organic osmolyte involved in cell volume regulation as well as a variety of cytoprotective and developmental processes. In vitro, catalyzes the N-oxygenation of trimethylamine (TMA) to produce trimethylamine N-oxide (TMAO) and could therefore participate to the detoxification of this compound that is generated by the action of gut microbiota from dietary precursors such as choline, choline containing compounds, betaine or L-carnitine.</text>
</comment>
<keyword evidence="13" id="KW-1133">Transmembrane helix</keyword>
<dbReference type="InterPro" id="IPR050346">
    <property type="entry name" value="FMO-like"/>
</dbReference>
<accession>A0A915NYL1</accession>
<dbReference type="AlphaFoldDB" id="A0A915NYL1"/>
<comment type="catalytic activity">
    <reaction evidence="23">
        <text>sulcatone + NADPH + O2 + H(+) = 4-methylpent-3-en-1-yl acetate + NADP(+) + H2O</text>
        <dbReference type="Rhea" id="RHEA:54864"/>
        <dbReference type="ChEBI" id="CHEBI:15377"/>
        <dbReference type="ChEBI" id="CHEBI:15378"/>
        <dbReference type="ChEBI" id="CHEBI:15379"/>
        <dbReference type="ChEBI" id="CHEBI:16310"/>
        <dbReference type="ChEBI" id="CHEBI:57783"/>
        <dbReference type="ChEBI" id="CHEBI:58349"/>
        <dbReference type="ChEBI" id="CHEBI:138373"/>
    </reaction>
    <physiologicalReaction direction="left-to-right" evidence="23">
        <dbReference type="Rhea" id="RHEA:54865"/>
    </physiologicalReaction>
</comment>
<name>A0A915NYL1_9BILA</name>
<evidence type="ECO:0000256" key="18">
    <source>
        <dbReference type="ARBA" id="ARBA00045722"/>
    </source>
</evidence>
<dbReference type="FunFam" id="3.50.50.60:FF:000159">
    <property type="entry name" value="Dimethylaniline monooxygenase [N-oxide-forming]"/>
    <property type="match status" value="1"/>
</dbReference>
<comment type="catalytic activity">
    <reaction evidence="29">
        <text>(2E)-geranial + NADPH + O2 + H(+) = (1E)-2,6-dimethylhepta-1,5-dien-1-yl formate + NADP(+) + H2O</text>
        <dbReference type="Rhea" id="RHEA:54860"/>
        <dbReference type="ChEBI" id="CHEBI:15377"/>
        <dbReference type="ChEBI" id="CHEBI:15378"/>
        <dbReference type="ChEBI" id="CHEBI:15379"/>
        <dbReference type="ChEBI" id="CHEBI:16980"/>
        <dbReference type="ChEBI" id="CHEBI:57783"/>
        <dbReference type="ChEBI" id="CHEBI:58349"/>
        <dbReference type="ChEBI" id="CHEBI:138375"/>
    </reaction>
    <physiologicalReaction direction="left-to-right" evidence="29">
        <dbReference type="Rhea" id="RHEA:54861"/>
    </physiologicalReaction>
</comment>
<evidence type="ECO:0000256" key="3">
    <source>
        <dbReference type="ARBA" id="ARBA00004524"/>
    </source>
</evidence>
<evidence type="ECO:0000256" key="27">
    <source>
        <dbReference type="ARBA" id="ARBA00048088"/>
    </source>
</evidence>
<keyword evidence="17 33" id="KW-0472">Membrane</keyword>
<evidence type="ECO:0000256" key="12">
    <source>
        <dbReference type="ARBA" id="ARBA00022857"/>
    </source>
</evidence>
<keyword evidence="14 33" id="KW-0560">Oxidoreductase</keyword>
<dbReference type="GO" id="GO:0034899">
    <property type="term" value="F:trimethylamine monooxygenase activity"/>
    <property type="evidence" value="ECO:0007669"/>
    <property type="project" value="UniProtKB-EC"/>
</dbReference>
<keyword evidence="12 33" id="KW-0521">NADP</keyword>
<evidence type="ECO:0000256" key="25">
    <source>
        <dbReference type="ARBA" id="ARBA00047977"/>
    </source>
</evidence>
<organism evidence="35 36">
    <name type="scientific">Meloidogyne floridensis</name>
    <dbReference type="NCBI Taxonomy" id="298350"/>
    <lineage>
        <taxon>Eukaryota</taxon>
        <taxon>Metazoa</taxon>
        <taxon>Ecdysozoa</taxon>
        <taxon>Nematoda</taxon>
        <taxon>Chromadorea</taxon>
        <taxon>Rhabditida</taxon>
        <taxon>Tylenchina</taxon>
        <taxon>Tylenchomorpha</taxon>
        <taxon>Tylenchoidea</taxon>
        <taxon>Meloidogynidae</taxon>
        <taxon>Meloidogyninae</taxon>
        <taxon>Meloidogyne</taxon>
    </lineage>
</organism>
<evidence type="ECO:0000256" key="32">
    <source>
        <dbReference type="ARBA" id="ARBA00049475"/>
    </source>
</evidence>
<evidence type="ECO:0000256" key="31">
    <source>
        <dbReference type="ARBA" id="ARBA00049443"/>
    </source>
</evidence>
<dbReference type="GO" id="GO:0050660">
    <property type="term" value="F:flavin adenine dinucleotide binding"/>
    <property type="evidence" value="ECO:0007669"/>
    <property type="project" value="InterPro"/>
</dbReference>
<evidence type="ECO:0000256" key="29">
    <source>
        <dbReference type="ARBA" id="ARBA00048989"/>
    </source>
</evidence>
<dbReference type="Pfam" id="PF00743">
    <property type="entry name" value="FMO-like"/>
    <property type="match status" value="1"/>
</dbReference>
<evidence type="ECO:0000256" key="33">
    <source>
        <dbReference type="PIRNR" id="PIRNR000332"/>
    </source>
</evidence>
<keyword evidence="11" id="KW-0492">Microsome</keyword>
<comment type="catalytic activity">
    <reaction evidence="25">
        <text>hexan-3-one + NADPH + O2 + H(+) = ethyl butanoate + NADP(+) + H2O</text>
        <dbReference type="Rhea" id="RHEA:54844"/>
        <dbReference type="ChEBI" id="CHEBI:15377"/>
        <dbReference type="ChEBI" id="CHEBI:15378"/>
        <dbReference type="ChEBI" id="CHEBI:15379"/>
        <dbReference type="ChEBI" id="CHEBI:57783"/>
        <dbReference type="ChEBI" id="CHEBI:58349"/>
        <dbReference type="ChEBI" id="CHEBI:88764"/>
        <dbReference type="ChEBI" id="CHEBI:89891"/>
    </reaction>
    <physiologicalReaction direction="left-to-right" evidence="25">
        <dbReference type="Rhea" id="RHEA:54845"/>
    </physiologicalReaction>
</comment>
<evidence type="ECO:0000256" key="15">
    <source>
        <dbReference type="ARBA" id="ARBA00023033"/>
    </source>
</evidence>
<evidence type="ECO:0000256" key="21">
    <source>
        <dbReference type="ARBA" id="ARBA00047426"/>
    </source>
</evidence>
<protein>
    <recommendedName>
        <fullName evidence="34">Flavin-containing monooxygenase</fullName>
        <ecNumber evidence="34">1.-.-.-</ecNumber>
    </recommendedName>
</protein>
<evidence type="ECO:0000256" key="8">
    <source>
        <dbReference type="ARBA" id="ARBA00022692"/>
    </source>
</evidence>
<comment type="catalytic activity">
    <reaction evidence="32">
        <text>octan-3-one + NADPH + O2 + H(+) = pentyl propanoate + NADP(+) + H2O</text>
        <dbReference type="Rhea" id="RHEA:54840"/>
        <dbReference type="ChEBI" id="CHEBI:15377"/>
        <dbReference type="ChEBI" id="CHEBI:15378"/>
        <dbReference type="ChEBI" id="CHEBI:15379"/>
        <dbReference type="ChEBI" id="CHEBI:57783"/>
        <dbReference type="ChEBI" id="CHEBI:58349"/>
        <dbReference type="ChEBI" id="CHEBI:80946"/>
        <dbReference type="ChEBI" id="CHEBI:87373"/>
    </reaction>
    <physiologicalReaction direction="left-to-right" evidence="32">
        <dbReference type="Rhea" id="RHEA:54841"/>
    </physiologicalReaction>
</comment>
<dbReference type="SUPFAM" id="SSF51905">
    <property type="entry name" value="FAD/NAD(P)-binding domain"/>
    <property type="match status" value="2"/>
</dbReference>
<comment type="catalytic activity">
    <reaction evidence="27">
        <text>trimethylamine + NADPH + O2 = trimethylamine N-oxide + NADP(+) + H2O</text>
        <dbReference type="Rhea" id="RHEA:31979"/>
        <dbReference type="ChEBI" id="CHEBI:15377"/>
        <dbReference type="ChEBI" id="CHEBI:15379"/>
        <dbReference type="ChEBI" id="CHEBI:15724"/>
        <dbReference type="ChEBI" id="CHEBI:57783"/>
        <dbReference type="ChEBI" id="CHEBI:58349"/>
        <dbReference type="ChEBI" id="CHEBI:58389"/>
        <dbReference type="EC" id="1.14.13.148"/>
    </reaction>
    <physiologicalReaction direction="left-to-right" evidence="27">
        <dbReference type="Rhea" id="RHEA:31980"/>
    </physiologicalReaction>
</comment>
<dbReference type="GO" id="GO:0050661">
    <property type="term" value="F:NADP binding"/>
    <property type="evidence" value="ECO:0007669"/>
    <property type="project" value="InterPro"/>
</dbReference>
<keyword evidence="10 33" id="KW-0274">FAD</keyword>
<sequence>MEIEHEKLQKKRVAIIGAGASGIPAAREALDHDWLPFVFESSTDIGGLWRYKPYETEEGTVMKTTVINTSKEMTAYSTFVPPSNFANFMHNRCNNLFIKINLLIKKGMLEYLRLYADSFDFNKYLYLEHKVINVERCEGFENNGQWTVQYKKGNNSEVFHEIFDAVLLCTGHHTTPNFPPAWPGQENFKGKIIHAHSYKDQRGYDDQIVVVVGVGNSGVDIAVELSRVAKQVYLVTRRGTWVLFRNMDHSYPFDMALNTRWWHILRQIVPSSATSWHLEKIFNRRFNHAKFGLKPKHSILAAHLTVNDELPNRLCCGTVRVKPNIREFLPDGNGIIFEDGSEIKNVDHLILATGYSFSFPLAEHGTLIPVVENEMDLYLYMYPPQLSPKNTLAVIGLIQPLGSIMPIAEMQARLFFEVLNGNVILPKWRAMQDNNRERKEKLQARYAGMRGIELKENSISTNLEEKDLTPTTGPSFNERQKRTNILKQRLSRQSNLKKINLKINLRAILAFLD</sequence>
<comment type="catalytic activity">
    <reaction evidence="22">
        <text>heptan-2-one + NADPH + O2 + H(+) = pentyl acetate + NADP(+) + H2O</text>
        <dbReference type="Rhea" id="RHEA:54836"/>
        <dbReference type="ChEBI" id="CHEBI:5672"/>
        <dbReference type="ChEBI" id="CHEBI:15377"/>
        <dbReference type="ChEBI" id="CHEBI:15378"/>
        <dbReference type="ChEBI" id="CHEBI:15379"/>
        <dbReference type="ChEBI" id="CHEBI:57783"/>
        <dbReference type="ChEBI" id="CHEBI:58349"/>
        <dbReference type="ChEBI" id="CHEBI:87362"/>
    </reaction>
    <physiologicalReaction direction="left-to-right" evidence="22">
        <dbReference type="Rhea" id="RHEA:54837"/>
    </physiologicalReaction>
</comment>
<dbReference type="PIRSF" id="PIRSF000332">
    <property type="entry name" value="FMO"/>
    <property type="match status" value="1"/>
</dbReference>
<keyword evidence="16" id="KW-0443">Lipid metabolism</keyword>
<evidence type="ECO:0000256" key="28">
    <source>
        <dbReference type="ARBA" id="ARBA00048459"/>
    </source>
</evidence>
<keyword evidence="7 33" id="KW-0285">Flavoprotein</keyword>
<dbReference type="GO" id="GO:0004499">
    <property type="term" value="F:N,N-dimethylaniline monooxygenase activity"/>
    <property type="evidence" value="ECO:0007669"/>
    <property type="project" value="UniProtKB-UniRule"/>
</dbReference>
<evidence type="ECO:0000256" key="34">
    <source>
        <dbReference type="RuleBase" id="RU361177"/>
    </source>
</evidence>
<comment type="catalytic activity">
    <reaction evidence="21">
        <text>hexan-3-one + NADPH + O2 + H(+) = propyl propanoate + NADP(+) + H2O</text>
        <dbReference type="Rhea" id="RHEA:54848"/>
        <dbReference type="ChEBI" id="CHEBI:15377"/>
        <dbReference type="ChEBI" id="CHEBI:15378"/>
        <dbReference type="ChEBI" id="CHEBI:15379"/>
        <dbReference type="ChEBI" id="CHEBI:57783"/>
        <dbReference type="ChEBI" id="CHEBI:58349"/>
        <dbReference type="ChEBI" id="CHEBI:89828"/>
        <dbReference type="ChEBI" id="CHEBI:89891"/>
    </reaction>
    <physiologicalReaction direction="left-to-right" evidence="21">
        <dbReference type="Rhea" id="RHEA:54849"/>
    </physiologicalReaction>
</comment>
<reference evidence="36" key="1">
    <citation type="submission" date="2022-11" db="UniProtKB">
        <authorList>
            <consortium name="WormBaseParasite"/>
        </authorList>
    </citation>
    <scope>IDENTIFICATION</scope>
</reference>
<evidence type="ECO:0000256" key="1">
    <source>
        <dbReference type="ARBA" id="ARBA00001974"/>
    </source>
</evidence>
<keyword evidence="8" id="KW-0812">Transmembrane</keyword>
<evidence type="ECO:0000256" key="16">
    <source>
        <dbReference type="ARBA" id="ARBA00023098"/>
    </source>
</evidence>
<evidence type="ECO:0000256" key="23">
    <source>
        <dbReference type="ARBA" id="ARBA00047855"/>
    </source>
</evidence>
<comment type="cofactor">
    <cofactor evidence="1 33 34">
        <name>FAD</name>
        <dbReference type="ChEBI" id="CHEBI:57692"/>
    </cofactor>
</comment>
<proteinExistence type="inferred from homology"/>
<dbReference type="InterPro" id="IPR000960">
    <property type="entry name" value="Flavin_mOase"/>
</dbReference>
<evidence type="ECO:0000313" key="36">
    <source>
        <dbReference type="WBParaSite" id="scf7180000421410.g6845"/>
    </source>
</evidence>
<evidence type="ECO:0000256" key="30">
    <source>
        <dbReference type="ARBA" id="ARBA00048990"/>
    </source>
</evidence>
<evidence type="ECO:0000256" key="2">
    <source>
        <dbReference type="ARBA" id="ARBA00004389"/>
    </source>
</evidence>
<dbReference type="InterPro" id="IPR020946">
    <property type="entry name" value="Flavin_mOase-like"/>
</dbReference>
<dbReference type="InterPro" id="IPR036188">
    <property type="entry name" value="FAD/NAD-bd_sf"/>
</dbReference>
<comment type="subcellular location">
    <subcellularLocation>
        <location evidence="2">Endoplasmic reticulum membrane</location>
        <topology evidence="2">Single-pass membrane protein</topology>
    </subcellularLocation>
    <subcellularLocation>
        <location evidence="3">Microsome membrane</location>
    </subcellularLocation>
</comment>
<evidence type="ECO:0000256" key="4">
    <source>
        <dbReference type="ARBA" id="ARBA00009183"/>
    </source>
</evidence>
<comment type="catalytic activity">
    <reaction evidence="24">
        <text>NADPH + O2 + H(+) = H2O2 + NADP(+)</text>
        <dbReference type="Rhea" id="RHEA:11260"/>
        <dbReference type="ChEBI" id="CHEBI:15378"/>
        <dbReference type="ChEBI" id="CHEBI:15379"/>
        <dbReference type="ChEBI" id="CHEBI:16240"/>
        <dbReference type="ChEBI" id="CHEBI:57783"/>
        <dbReference type="ChEBI" id="CHEBI:58349"/>
        <dbReference type="EC" id="1.6.3.1"/>
    </reaction>
    <physiologicalReaction direction="left-to-right" evidence="24">
        <dbReference type="Rhea" id="RHEA:11261"/>
    </physiologicalReaction>
</comment>
<dbReference type="Proteomes" id="UP000887560">
    <property type="component" value="Unplaced"/>
</dbReference>
<dbReference type="InterPro" id="IPR002257">
    <property type="entry name" value="Flavin_mOase_5"/>
</dbReference>